<dbReference type="SUPFAM" id="SSF48371">
    <property type="entry name" value="ARM repeat"/>
    <property type="match status" value="2"/>
</dbReference>
<feature type="domain" description="MROH2B-like HEAT-repeats" evidence="3">
    <location>
        <begin position="260"/>
        <end position="908"/>
    </location>
</feature>
<dbReference type="InterPro" id="IPR016024">
    <property type="entry name" value="ARM-type_fold"/>
</dbReference>
<protein>
    <submittedName>
        <fullName evidence="6">Uncharacterized protein</fullName>
    </submittedName>
</protein>
<dbReference type="InterPro" id="IPR048465">
    <property type="entry name" value="Maestro-like_HEAT"/>
</dbReference>
<accession>A0ABQ7R3B0</accession>
<evidence type="ECO:0000256" key="1">
    <source>
        <dbReference type="ARBA" id="ARBA00022737"/>
    </source>
</evidence>
<dbReference type="InterPro" id="IPR055406">
    <property type="entry name" value="HEAT_Maestro"/>
</dbReference>
<dbReference type="Proteomes" id="UP000823941">
    <property type="component" value="Chromosome 4"/>
</dbReference>
<dbReference type="InterPro" id="IPR055408">
    <property type="entry name" value="HEAT_MROH2B-like"/>
</dbReference>
<dbReference type="Pfam" id="PF23210">
    <property type="entry name" value="HEAT_Maestro_2"/>
    <property type="match status" value="1"/>
</dbReference>
<dbReference type="PANTHER" id="PTHR23120:SF0">
    <property type="entry name" value="MAESTRO HEAT-LIKE REPEAT FAMILY MEMBER 1"/>
    <property type="match status" value="1"/>
</dbReference>
<feature type="domain" description="Maestro-like HEAT-repeats" evidence="2">
    <location>
        <begin position="937"/>
        <end position="1162"/>
    </location>
</feature>
<feature type="domain" description="MROH2B-like N-terminal HEAT-repeats" evidence="4">
    <location>
        <begin position="35"/>
        <end position="254"/>
    </location>
</feature>
<dbReference type="Pfam" id="PF23221">
    <property type="entry name" value="HEAT_MROH2B_1st"/>
    <property type="match status" value="1"/>
</dbReference>
<sequence length="1643" mass="181298">MSSNEISHLKETIQVLISACGDKEESVNNEVIKSLTKVAGVYPNEVIDYFCTFYKNTAKINPVQLGNIIKVLEQTCVNHMKSIKSGLATELVEAMLQAMTSSTDYQPAVQMGASAVLVAVAYVHLDLVLQSLMSRVPASAPPHYSIPHSLGSLAAVNTALIVPFVKDILAKLLPLLTLVRVDGTKQAFAFAFGHFAVAVSEQIGDNVENDNITSIKDNFVVEFSLIFDVLYNQWLHSSEARVTESVLEALGPITRLISERKFDETVNKLMLTLLALYRKPQLNSYYISQCISYLLTPSALNPKLTLLENVINSTNHTLFTMIVIEPDFDQPQSVKNHFEVLRCFDHMASQFPDTTIEGLLLQCKNNQLRDRMKAVIILTHLTTSSQVFIDKYAPKFIAILKVMTTMEQDLKMKKLIAKAIVGLVYRNCLVSAEDFSMVEFIIKHCNSDPSVVGTKADVAVSKTDVTDLYDTCKSSLILMCNSATKVRSQLRDLFLKALTIEEFSPSMATVTSCLSSLLQNNASGDDTPDHVPEYKVSSDLIFIRCLTHLAEPDQVERNKNILLFLDEYSGDVHKNLKTSWKVEVERLIKFVMKDEPNDQWHSMLLEFLVTAIEQVNSNKWVENVATLLSHEILTIKQPPMIKGVSLQMLATLACHMSNAAVVEQVLKIIFLALKSIPMESVEYVSAAVGIASQQHGEYVMNDLDAFFKDIEAKRSSKLLNFISSRHSKNEAEINVSKYAVILCYGKIAQNCIDVHVLARLGENVTAILLDILKSNPPLDLCCASLTTLYEISKALYPASHHNVTIRNRWQLLNAVLEQIYNPNLDKQSVKPYPLVVKASKELTKLQKGILPEERNTIIRVLFTTIFTELSSLKKKYTADGNGDESDKLAKTLNDSLTLLHDLIREIILQSTCISTLDDIVSLLTEWLRNENDEIRTASMHIFQLTLDTYLKNVKLNYETPSKFGQMGYLLGLITPGIADTNFPVRLLAIDCIKLTIQIQYLYEGATIEANDECMTKLTAISNNILSNDLGMIADYSMDVCETICEKIPHQHMMQFIECLLEGYVDDEFISTGVSSVLEALFLKKGLDLFQSIERIVEVVLEGMDEVGSEARQRLLKPLIALARHHSNAVTAVLLAQKIPLRPSVVSCWRHLATDESLSVAILDNFLRMMTSIELFEDPYHITENHIAALQPLTLISALGEMLQQPSISKLCVSKFPELFTVLYTTLSCYMDADPPAYSVPSNKGLERIGFIPNREAIRLSPATIAMGTLNAFLERADCPKVAEACTLITKGASTAELATLVCSALVTSQSLVTSHSLVKCHGALVTCLCAQARCELAPRRAAAVALLGQMLYYRCNDNPVLAETVLSTLLSACKDSSAEVSALAARGLAHSPDHSLGVAVAALAAALDAESASQPRDNVPLAAMCALSALISNSAHIEAESARLLLVVAQKIRPFMRTAAVAMRENSVKLFGVIASKVSSESLCEQALNSVPGFLIHLWDDSAAVVRATKQTLKSIFSILKTPKTLTFVTTHLTPSTRASSALVCDLLRTLCGERPDAPVAGLNNAANYLRGPNAGPAVIVVGQLFHELYNLRDTHPEHATLDAEVTDNCRTRLIQLIKDPDPLVRLHSAQALSYLALFEAAR</sequence>
<dbReference type="InterPro" id="IPR045206">
    <property type="entry name" value="Maestro_heat-like_prot"/>
</dbReference>
<proteinExistence type="predicted"/>
<dbReference type="PANTHER" id="PTHR23120">
    <property type="entry name" value="MAESTRO-RELATED HEAT DOMAIN-CONTAINING"/>
    <property type="match status" value="1"/>
</dbReference>
<keyword evidence="7" id="KW-1185">Reference proteome</keyword>
<organism evidence="6 7">
    <name type="scientific">Plutella xylostella</name>
    <name type="common">Diamondback moth</name>
    <name type="synonym">Plutella maculipennis</name>
    <dbReference type="NCBI Taxonomy" id="51655"/>
    <lineage>
        <taxon>Eukaryota</taxon>
        <taxon>Metazoa</taxon>
        <taxon>Ecdysozoa</taxon>
        <taxon>Arthropoda</taxon>
        <taxon>Hexapoda</taxon>
        <taxon>Insecta</taxon>
        <taxon>Pterygota</taxon>
        <taxon>Neoptera</taxon>
        <taxon>Endopterygota</taxon>
        <taxon>Lepidoptera</taxon>
        <taxon>Glossata</taxon>
        <taxon>Ditrysia</taxon>
        <taxon>Yponomeutoidea</taxon>
        <taxon>Plutellidae</taxon>
        <taxon>Plutella</taxon>
    </lineage>
</organism>
<evidence type="ECO:0000259" key="3">
    <source>
        <dbReference type="Pfam" id="PF23210"/>
    </source>
</evidence>
<dbReference type="InterPro" id="IPR011989">
    <property type="entry name" value="ARM-like"/>
</dbReference>
<gene>
    <name evidence="6" type="ORF">JYU34_002874</name>
</gene>
<feature type="domain" description="Maestro/Maestro-like HEAT-repeats" evidence="5">
    <location>
        <begin position="1365"/>
        <end position="1636"/>
    </location>
</feature>
<dbReference type="Gene3D" id="1.25.10.10">
    <property type="entry name" value="Leucine-rich Repeat Variant"/>
    <property type="match status" value="2"/>
</dbReference>
<evidence type="ECO:0000259" key="5">
    <source>
        <dbReference type="Pfam" id="PF23227"/>
    </source>
</evidence>
<name>A0ABQ7R3B0_PLUXY</name>
<dbReference type="EMBL" id="JAHIBW010000004">
    <property type="protein sequence ID" value="KAG7311794.1"/>
    <property type="molecule type" value="Genomic_DNA"/>
</dbReference>
<dbReference type="InterPro" id="IPR056282">
    <property type="entry name" value="MROH2B-like_N_HEAT"/>
</dbReference>
<dbReference type="Pfam" id="PF21047">
    <property type="entry name" value="HEAT_Maestro"/>
    <property type="match status" value="1"/>
</dbReference>
<evidence type="ECO:0000259" key="2">
    <source>
        <dbReference type="Pfam" id="PF21047"/>
    </source>
</evidence>
<keyword evidence="1" id="KW-0677">Repeat</keyword>
<reference evidence="6 7" key="1">
    <citation type="submission" date="2021-06" db="EMBL/GenBank/DDBJ databases">
        <title>A haploid diamondback moth (Plutella xylostella L.) genome assembly resolves 31 chromosomes and identifies a diamide resistance mutation.</title>
        <authorList>
            <person name="Ward C.M."/>
            <person name="Perry K.D."/>
            <person name="Baker G."/>
            <person name="Powis K."/>
            <person name="Heckel D.G."/>
            <person name="Baxter S.W."/>
        </authorList>
    </citation>
    <scope>NUCLEOTIDE SEQUENCE [LARGE SCALE GENOMIC DNA]</scope>
    <source>
        <strain evidence="6 7">LV</strain>
        <tissue evidence="6">Single pupa</tissue>
    </source>
</reference>
<dbReference type="Pfam" id="PF23227">
    <property type="entry name" value="HEAT_MROH2B_C"/>
    <property type="match status" value="1"/>
</dbReference>
<evidence type="ECO:0000313" key="7">
    <source>
        <dbReference type="Proteomes" id="UP000823941"/>
    </source>
</evidence>
<evidence type="ECO:0000259" key="4">
    <source>
        <dbReference type="Pfam" id="PF23221"/>
    </source>
</evidence>
<comment type="caution">
    <text evidence="6">The sequence shown here is derived from an EMBL/GenBank/DDBJ whole genome shotgun (WGS) entry which is preliminary data.</text>
</comment>
<evidence type="ECO:0000313" key="6">
    <source>
        <dbReference type="EMBL" id="KAG7311794.1"/>
    </source>
</evidence>